<dbReference type="RefSeq" id="WP_205157168.1">
    <property type="nucleotide sequence ID" value="NZ_JAFEUM010000001.1"/>
</dbReference>
<proteinExistence type="inferred from homology"/>
<dbReference type="InterPro" id="IPR005346">
    <property type="entry name" value="RnfH"/>
</dbReference>
<evidence type="ECO:0000256" key="1">
    <source>
        <dbReference type="ARBA" id="ARBA00010645"/>
    </source>
</evidence>
<dbReference type="PANTHER" id="PTHR37483">
    <property type="entry name" value="UPF0125 PROTEIN RATB"/>
    <property type="match status" value="1"/>
</dbReference>
<dbReference type="InterPro" id="IPR016155">
    <property type="entry name" value="Mopterin_synth/thiamin_S_b"/>
</dbReference>
<organism evidence="3 4">
    <name type="scientific">Vibrio ulleungensis</name>
    <dbReference type="NCBI Taxonomy" id="2807619"/>
    <lineage>
        <taxon>Bacteria</taxon>
        <taxon>Pseudomonadati</taxon>
        <taxon>Pseudomonadota</taxon>
        <taxon>Gammaproteobacteria</taxon>
        <taxon>Vibrionales</taxon>
        <taxon>Vibrionaceae</taxon>
        <taxon>Vibrio</taxon>
    </lineage>
</organism>
<dbReference type="NCBIfam" id="NF002490">
    <property type="entry name" value="PRK01777.1"/>
    <property type="match status" value="1"/>
</dbReference>
<accession>A0ABS2HIA9</accession>
<dbReference type="EMBL" id="JAFEUM010000001">
    <property type="protein sequence ID" value="MBM7035577.1"/>
    <property type="molecule type" value="Genomic_DNA"/>
</dbReference>
<protein>
    <recommendedName>
        <fullName evidence="2">UPF0125 protein JQC93_04080</fullName>
    </recommendedName>
</protein>
<dbReference type="Proteomes" id="UP000809621">
    <property type="component" value="Unassembled WGS sequence"/>
</dbReference>
<evidence type="ECO:0000313" key="4">
    <source>
        <dbReference type="Proteomes" id="UP000809621"/>
    </source>
</evidence>
<gene>
    <name evidence="3" type="ORF">JQC93_04080</name>
</gene>
<evidence type="ECO:0000313" key="3">
    <source>
        <dbReference type="EMBL" id="MBM7035577.1"/>
    </source>
</evidence>
<dbReference type="SUPFAM" id="SSF54285">
    <property type="entry name" value="MoaD/ThiS"/>
    <property type="match status" value="1"/>
</dbReference>
<evidence type="ECO:0000256" key="2">
    <source>
        <dbReference type="HAMAP-Rule" id="MF_00460"/>
    </source>
</evidence>
<dbReference type="PANTHER" id="PTHR37483:SF1">
    <property type="entry name" value="UPF0125 PROTEIN RATB"/>
    <property type="match status" value="1"/>
</dbReference>
<dbReference type="HAMAP" id="MF_00460">
    <property type="entry name" value="UPF0125_RnfH"/>
    <property type="match status" value="1"/>
</dbReference>
<sequence length="84" mass="9440">MKVSVVYAQAEEQTWLPVEIEENATVMTAIHSAGILSMYPHIDLESQKVGIFGKISSLEATLTEGDRVEIYRPITWTPEDEDDD</sequence>
<reference evidence="3 4" key="1">
    <citation type="submission" date="2021-02" db="EMBL/GenBank/DDBJ databases">
        <authorList>
            <person name="Park J.-S."/>
        </authorList>
    </citation>
    <scope>NUCLEOTIDE SEQUENCE [LARGE SCALE GENOMIC DNA]</scope>
    <source>
        <strain evidence="3 4">188UL20-2</strain>
    </source>
</reference>
<comment type="caution">
    <text evidence="3">The sequence shown here is derived from an EMBL/GenBank/DDBJ whole genome shotgun (WGS) entry which is preliminary data.</text>
</comment>
<dbReference type="Pfam" id="PF03658">
    <property type="entry name" value="Ub-RnfH"/>
    <property type="match status" value="1"/>
</dbReference>
<dbReference type="InterPro" id="IPR037021">
    <property type="entry name" value="RnfH_sf"/>
</dbReference>
<comment type="similarity">
    <text evidence="1 2">Belongs to the UPF0125 (RnfH) family.</text>
</comment>
<keyword evidence="4" id="KW-1185">Reference proteome</keyword>
<name>A0ABS2HIA9_9VIBR</name>
<dbReference type="Gene3D" id="3.10.20.280">
    <property type="entry name" value="RnfH-like"/>
    <property type="match status" value="1"/>
</dbReference>